<organism evidence="1 2">
    <name type="scientific">Haloarcula vallismortis</name>
    <name type="common">Halobacterium vallismortis</name>
    <dbReference type="NCBI Taxonomy" id="28442"/>
    <lineage>
        <taxon>Archaea</taxon>
        <taxon>Methanobacteriati</taxon>
        <taxon>Methanobacteriota</taxon>
        <taxon>Stenosarchaea group</taxon>
        <taxon>Halobacteria</taxon>
        <taxon>Halobacteriales</taxon>
        <taxon>Haloarculaceae</taxon>
        <taxon>Haloarcula</taxon>
    </lineage>
</organism>
<gene>
    <name evidence="1" type="ORF">SAMN05443574_12826</name>
</gene>
<sequence>MADVSTMIHTDKMRIEALISEVKSATQTIQSTRKKCNRISLRQLIIVSTIALINRLVLVYRIDKPILKVITRDEANSVIQFRLQRLPFFHVDNRVQNLYLP</sequence>
<dbReference type="AlphaFoldDB" id="A0A1H3AQF8"/>
<proteinExistence type="predicted"/>
<protein>
    <submittedName>
        <fullName evidence="1">Uncharacterized protein</fullName>
    </submittedName>
</protein>
<dbReference type="STRING" id="28442.SAMN05443574_12826"/>
<name>A0A1H3AQF8_HALVA</name>
<evidence type="ECO:0000313" key="1">
    <source>
        <dbReference type="EMBL" id="SDX31835.1"/>
    </source>
</evidence>
<reference evidence="1 2" key="1">
    <citation type="submission" date="2016-10" db="EMBL/GenBank/DDBJ databases">
        <authorList>
            <person name="de Groot N.N."/>
        </authorList>
    </citation>
    <scope>NUCLEOTIDE SEQUENCE [LARGE SCALE GENOMIC DNA]</scope>
    <source>
        <strain evidence="1 2">DSM 3756</strain>
    </source>
</reference>
<dbReference type="EMBL" id="FNOF01000028">
    <property type="protein sequence ID" value="SDX31835.1"/>
    <property type="molecule type" value="Genomic_DNA"/>
</dbReference>
<evidence type="ECO:0000313" key="2">
    <source>
        <dbReference type="Proteomes" id="UP000182573"/>
    </source>
</evidence>
<dbReference type="Proteomes" id="UP000182573">
    <property type="component" value="Unassembled WGS sequence"/>
</dbReference>
<accession>A0A1H3AQF8</accession>